<protein>
    <submittedName>
        <fullName evidence="2">Uncharacterized protein</fullName>
    </submittedName>
</protein>
<keyword evidence="3" id="KW-1185">Reference proteome</keyword>
<evidence type="ECO:0000256" key="1">
    <source>
        <dbReference type="SAM" id="MobiDB-lite"/>
    </source>
</evidence>
<comment type="caution">
    <text evidence="2">The sequence shown here is derived from an EMBL/GenBank/DDBJ whole genome shotgun (WGS) entry which is preliminary data.</text>
</comment>
<proteinExistence type="predicted"/>
<reference evidence="2" key="1">
    <citation type="submission" date="2018-11" db="EMBL/GenBank/DDBJ databases">
        <authorList>
            <consortium name="Pathogen Informatics"/>
        </authorList>
    </citation>
    <scope>NUCLEOTIDE SEQUENCE</scope>
</reference>
<dbReference type="EMBL" id="CAAALY010019237">
    <property type="protein sequence ID" value="VEL13874.1"/>
    <property type="molecule type" value="Genomic_DNA"/>
</dbReference>
<organism evidence="2 3">
    <name type="scientific">Protopolystoma xenopodis</name>
    <dbReference type="NCBI Taxonomy" id="117903"/>
    <lineage>
        <taxon>Eukaryota</taxon>
        <taxon>Metazoa</taxon>
        <taxon>Spiralia</taxon>
        <taxon>Lophotrochozoa</taxon>
        <taxon>Platyhelminthes</taxon>
        <taxon>Monogenea</taxon>
        <taxon>Polyopisthocotylea</taxon>
        <taxon>Polystomatidea</taxon>
        <taxon>Polystomatidae</taxon>
        <taxon>Protopolystoma</taxon>
    </lineage>
</organism>
<sequence length="292" mass="31798">MSLEFVLDRLLPRLVGLPSSQSEPSNTPSNILVDEPVPLKECLPQQSRIPYSRQFGISPDHPEPSCTECRPVTTREQLSLSSCSFPLPLSITSTQLGFQHHLTRPLIRALSLLGPRLPNILFNSSRPLGVGILPPSFSSISSTKTLDTTSCAAGINSTNLPNGCIGDRITPKIVGSVCNSLDVGFSSPHTLSRFEPGSGTRYKPRRRRAQQPRSNMASSPSEANATPNVAAIAFGDRIPINYSSQVPSADPTSFSSKKEVLTLQSKLWALDERRASYLSQVHFNDSLFLPVF</sequence>
<evidence type="ECO:0000313" key="2">
    <source>
        <dbReference type="EMBL" id="VEL13874.1"/>
    </source>
</evidence>
<feature type="region of interest" description="Disordered" evidence="1">
    <location>
        <begin position="192"/>
        <end position="224"/>
    </location>
</feature>
<gene>
    <name evidence="2" type="ORF">PXEA_LOCUS7314</name>
</gene>
<feature type="compositionally biased region" description="Polar residues" evidence="1">
    <location>
        <begin position="211"/>
        <end position="224"/>
    </location>
</feature>
<accession>A0A3S5B5M5</accession>
<name>A0A3S5B5M5_9PLAT</name>
<dbReference type="AlphaFoldDB" id="A0A3S5B5M5"/>
<evidence type="ECO:0000313" key="3">
    <source>
        <dbReference type="Proteomes" id="UP000784294"/>
    </source>
</evidence>
<dbReference type="Proteomes" id="UP000784294">
    <property type="component" value="Unassembled WGS sequence"/>
</dbReference>